<keyword evidence="2" id="KW-1185">Reference proteome</keyword>
<sequence length="142" mass="16046">MPRGKSLGADGITVELLPARGPTLYTAPARRFSQYFAKCEVPVAWKQSSTILFFKNGDKEDLKNYRPVTLLPVLYTVFTRCILTCSWRTLDEARPIEEARSSRIPAQVQHTRSHNHLLSIDRSRPGIARTTGANIHRLQEGI</sequence>
<reference evidence="1 2" key="1">
    <citation type="submission" date="2013-12" db="EMBL/GenBank/DDBJ databases">
        <title>Draft genome of the parsitic nematode Ancylostoma duodenale.</title>
        <authorList>
            <person name="Mitreva M."/>
        </authorList>
    </citation>
    <scope>NUCLEOTIDE SEQUENCE [LARGE SCALE GENOMIC DNA]</scope>
    <source>
        <strain evidence="1 2">Zhejiang</strain>
    </source>
</reference>
<dbReference type="AlphaFoldDB" id="A0A0C2GI95"/>
<dbReference type="EMBL" id="KN732919">
    <property type="protein sequence ID" value="KIH58609.1"/>
    <property type="molecule type" value="Genomic_DNA"/>
</dbReference>
<gene>
    <name evidence="1" type="ORF">ANCDUO_11181</name>
</gene>
<organism evidence="1 2">
    <name type="scientific">Ancylostoma duodenale</name>
    <dbReference type="NCBI Taxonomy" id="51022"/>
    <lineage>
        <taxon>Eukaryota</taxon>
        <taxon>Metazoa</taxon>
        <taxon>Ecdysozoa</taxon>
        <taxon>Nematoda</taxon>
        <taxon>Chromadorea</taxon>
        <taxon>Rhabditida</taxon>
        <taxon>Rhabditina</taxon>
        <taxon>Rhabditomorpha</taxon>
        <taxon>Strongyloidea</taxon>
        <taxon>Ancylostomatidae</taxon>
        <taxon>Ancylostomatinae</taxon>
        <taxon>Ancylostoma</taxon>
    </lineage>
</organism>
<name>A0A0C2GI95_9BILA</name>
<proteinExistence type="predicted"/>
<dbReference type="Proteomes" id="UP000054047">
    <property type="component" value="Unassembled WGS sequence"/>
</dbReference>
<evidence type="ECO:0000313" key="1">
    <source>
        <dbReference type="EMBL" id="KIH58609.1"/>
    </source>
</evidence>
<accession>A0A0C2GI95</accession>
<evidence type="ECO:0000313" key="2">
    <source>
        <dbReference type="Proteomes" id="UP000054047"/>
    </source>
</evidence>
<dbReference type="OrthoDB" id="410104at2759"/>
<protein>
    <submittedName>
        <fullName evidence="1">Uncharacterized protein</fullName>
    </submittedName>
</protein>